<organism evidence="1">
    <name type="scientific">Lamprotornis superbus</name>
    <dbReference type="NCBI Taxonomy" id="245042"/>
    <lineage>
        <taxon>Eukaryota</taxon>
        <taxon>Metazoa</taxon>
        <taxon>Chordata</taxon>
        <taxon>Craniata</taxon>
        <taxon>Vertebrata</taxon>
        <taxon>Euteleostomi</taxon>
        <taxon>Archelosauria</taxon>
        <taxon>Archosauria</taxon>
        <taxon>Dinosauria</taxon>
        <taxon>Saurischia</taxon>
        <taxon>Theropoda</taxon>
        <taxon>Coelurosauria</taxon>
        <taxon>Aves</taxon>
        <taxon>Neognathae</taxon>
        <taxon>Neoaves</taxon>
        <taxon>Telluraves</taxon>
        <taxon>Australaves</taxon>
        <taxon>Passeriformes</taxon>
        <taxon>Sturnidae</taxon>
        <taxon>Lamprotornis</taxon>
    </lineage>
</organism>
<evidence type="ECO:0000313" key="2">
    <source>
        <dbReference type="EMBL" id="KAI1231609.1"/>
    </source>
</evidence>
<accession>A0A835TP28</accession>
<gene>
    <name evidence="2" type="ORF">IHE44_0007683</name>
    <name evidence="1" type="ORF">IHE44_008105</name>
</gene>
<protein>
    <submittedName>
        <fullName evidence="1">Uncharacterized protein</fullName>
    </submittedName>
</protein>
<dbReference type="Proteomes" id="UP000618051">
    <property type="component" value="Unassembled WGS sequence"/>
</dbReference>
<reference evidence="1" key="1">
    <citation type="submission" date="2020-10" db="EMBL/GenBank/DDBJ databases">
        <title>Feather gene expression reveals the developmental basis of iridescence in African starlings.</title>
        <authorList>
            <person name="Rubenstein D.R."/>
        </authorList>
    </citation>
    <scope>NUCLEOTIDE SEQUENCE</scope>
    <source>
        <strain evidence="1">SS15</strain>
        <tissue evidence="1">Liver</tissue>
    </source>
</reference>
<evidence type="ECO:0000313" key="1">
    <source>
        <dbReference type="EMBL" id="KAG0114451.1"/>
    </source>
</evidence>
<name>A0A835TP28_9PASS</name>
<dbReference type="EMBL" id="JADDUC010000302">
    <property type="protein sequence ID" value="KAG0114451.1"/>
    <property type="molecule type" value="Genomic_DNA"/>
</dbReference>
<dbReference type="AlphaFoldDB" id="A0A835TP28"/>
<dbReference type="EMBL" id="JADDUC020000025">
    <property type="protein sequence ID" value="KAI1231609.1"/>
    <property type="molecule type" value="Genomic_DNA"/>
</dbReference>
<reference evidence="2 3" key="2">
    <citation type="journal article" date="2021" name="J. Hered.">
        <title>Feather Gene Expression Elucidates the Developmental Basis of Plumage Iridescence in African Starlings.</title>
        <authorList>
            <person name="Rubenstein D.R."/>
            <person name="Corvelo A."/>
            <person name="MacManes M.D."/>
            <person name="Maia R."/>
            <person name="Narzisi G."/>
            <person name="Rousaki A."/>
            <person name="Vandenabeele P."/>
            <person name="Shawkey M.D."/>
            <person name="Solomon J."/>
        </authorList>
    </citation>
    <scope>NUCLEOTIDE SEQUENCE [LARGE SCALE GENOMIC DNA]</scope>
    <source>
        <strain evidence="2">SS15</strain>
    </source>
</reference>
<evidence type="ECO:0000313" key="3">
    <source>
        <dbReference type="Proteomes" id="UP000618051"/>
    </source>
</evidence>
<comment type="caution">
    <text evidence="1">The sequence shown here is derived from an EMBL/GenBank/DDBJ whole genome shotgun (WGS) entry which is preliminary data.</text>
</comment>
<keyword evidence="3" id="KW-1185">Reference proteome</keyword>
<proteinExistence type="predicted"/>
<reference evidence="2" key="3">
    <citation type="submission" date="2022-01" db="EMBL/GenBank/DDBJ databases">
        <authorList>
            <person name="Rubenstein D.R."/>
        </authorList>
    </citation>
    <scope>NUCLEOTIDE SEQUENCE</scope>
    <source>
        <strain evidence="2">SS15</strain>
        <tissue evidence="2">Liver</tissue>
    </source>
</reference>
<sequence>MRVYQYSSPSSPTTKNAFPKCYSTLIVRETPLNIYTHPPPTRAAANCCAYYLVLPDKFMLSSFSTLQLKTILPMHKVKRSHGDPPSI</sequence>